<evidence type="ECO:0000313" key="8">
    <source>
        <dbReference type="EMBL" id="BED91811.1"/>
    </source>
</evidence>
<dbReference type="GO" id="GO:0004526">
    <property type="term" value="F:ribonuclease P activity"/>
    <property type="evidence" value="ECO:0007669"/>
    <property type="project" value="UniProtKB-UniRule"/>
</dbReference>
<comment type="function">
    <text evidence="1">RNaseP catalyzes the removal of the 5'-leader sequence from pre-tRNA to produce the mature 5'-terminus. It can also cleave other RNA substrates such as 4.5S RNA. The protein component plays an auxiliary but essential role in vivo by binding to the 5'-leader sequence and broadening the substrate specificity of the ribozyme.</text>
</comment>
<dbReference type="GO" id="GO:0000049">
    <property type="term" value="F:tRNA binding"/>
    <property type="evidence" value="ECO:0007669"/>
    <property type="project" value="InterPro"/>
</dbReference>
<dbReference type="KEGG" id="ips:CfP315_0342"/>
<dbReference type="EMBL" id="AP027924">
    <property type="protein sequence ID" value="BED91811.1"/>
    <property type="molecule type" value="Genomic_DNA"/>
</dbReference>
<dbReference type="PANTHER" id="PTHR33992:SF1">
    <property type="entry name" value="RIBONUCLEASE P PROTEIN COMPONENT"/>
    <property type="match status" value="1"/>
</dbReference>
<dbReference type="EC" id="3.1.26.5" evidence="7"/>
<keyword evidence="4" id="KW-0255">Endonuclease</keyword>
<dbReference type="InterPro" id="IPR014721">
    <property type="entry name" value="Ribsml_uS5_D2-typ_fold_subgr"/>
</dbReference>
<reference evidence="8" key="1">
    <citation type="journal article" date="2023" name="ISME J.">
        <title>Emergence of putative energy parasites within Clostridia revealed by genome analysis of a novel endosymbiotic clade.</title>
        <authorList>
            <person name="Takahashi K."/>
            <person name="Kuwahara H."/>
            <person name="Horikawa Y."/>
            <person name="Izawa K."/>
            <person name="Kato D."/>
            <person name="Inagaki T."/>
            <person name="Yuki M."/>
            <person name="Ohkuma M."/>
            <person name="Hongoh Y."/>
        </authorList>
    </citation>
    <scope>NUCLEOTIDE SEQUENCE</scope>
    <source>
        <strain evidence="8">CfP3-15</strain>
    </source>
</reference>
<dbReference type="PROSITE" id="PS00648">
    <property type="entry name" value="RIBONUCLEASE_P"/>
    <property type="match status" value="1"/>
</dbReference>
<accession>A0AA48KVD7</accession>
<evidence type="ECO:0000256" key="4">
    <source>
        <dbReference type="ARBA" id="ARBA00022759"/>
    </source>
</evidence>
<keyword evidence="5" id="KW-0378">Hydrolase</keyword>
<keyword evidence="6" id="KW-0694">RNA-binding</keyword>
<evidence type="ECO:0000256" key="2">
    <source>
        <dbReference type="ARBA" id="ARBA00022694"/>
    </source>
</evidence>
<gene>
    <name evidence="8" type="ORF">CfP315_0342</name>
</gene>
<keyword evidence="2" id="KW-0819">tRNA processing</keyword>
<dbReference type="SUPFAM" id="SSF54211">
    <property type="entry name" value="Ribosomal protein S5 domain 2-like"/>
    <property type="match status" value="1"/>
</dbReference>
<protein>
    <recommendedName>
        <fullName evidence="7">Ribonuclease P protein component</fullName>
        <ecNumber evidence="7">3.1.26.5</ecNumber>
    </recommendedName>
</protein>
<dbReference type="InterPro" id="IPR020568">
    <property type="entry name" value="Ribosomal_Su5_D2-typ_SF"/>
</dbReference>
<dbReference type="PANTHER" id="PTHR33992">
    <property type="entry name" value="RIBONUCLEASE P PROTEIN COMPONENT"/>
    <property type="match status" value="1"/>
</dbReference>
<evidence type="ECO:0000256" key="5">
    <source>
        <dbReference type="ARBA" id="ARBA00022801"/>
    </source>
</evidence>
<dbReference type="AlphaFoldDB" id="A0AA48KVD7"/>
<dbReference type="NCBIfam" id="TIGR00188">
    <property type="entry name" value="rnpA"/>
    <property type="match status" value="1"/>
</dbReference>
<keyword evidence="3" id="KW-0540">Nuclease</keyword>
<evidence type="ECO:0000256" key="3">
    <source>
        <dbReference type="ARBA" id="ARBA00022722"/>
    </source>
</evidence>
<sequence length="107" mass="12514">MNRDYLFRRTYNKGKKLVMPGLIVCILHNRIEKKRVGIVTNKKIGCAVERNRARRVIKNAYLNICKKLVNGIDLVFIARSKILDYKTGDVQKEMFFSIKNAGFFKFN</sequence>
<dbReference type="Pfam" id="PF00825">
    <property type="entry name" value="Ribonuclease_P"/>
    <property type="match status" value="1"/>
</dbReference>
<dbReference type="Gene3D" id="3.30.230.10">
    <property type="match status" value="1"/>
</dbReference>
<evidence type="ECO:0000256" key="1">
    <source>
        <dbReference type="ARBA" id="ARBA00002663"/>
    </source>
</evidence>
<dbReference type="Proteomes" id="UP001337580">
    <property type="component" value="Chromosome"/>
</dbReference>
<proteinExistence type="predicted"/>
<dbReference type="InterPro" id="IPR020539">
    <property type="entry name" value="RNase_P_CS"/>
</dbReference>
<dbReference type="GO" id="GO:0042781">
    <property type="term" value="F:3'-tRNA processing endoribonuclease activity"/>
    <property type="evidence" value="ECO:0007669"/>
    <property type="project" value="TreeGrafter"/>
</dbReference>
<evidence type="ECO:0000256" key="6">
    <source>
        <dbReference type="ARBA" id="ARBA00022884"/>
    </source>
</evidence>
<organism evidence="8">
    <name type="scientific">Candidatus Improbicoccus pseudotrichonymphae</name>
    <dbReference type="NCBI Taxonomy" id="3033792"/>
    <lineage>
        <taxon>Bacteria</taxon>
        <taxon>Bacillati</taxon>
        <taxon>Bacillota</taxon>
        <taxon>Clostridia</taxon>
        <taxon>Candidatus Improbicoccus</taxon>
    </lineage>
</organism>
<dbReference type="GO" id="GO:0030677">
    <property type="term" value="C:ribonuclease P complex"/>
    <property type="evidence" value="ECO:0007669"/>
    <property type="project" value="TreeGrafter"/>
</dbReference>
<evidence type="ECO:0000256" key="7">
    <source>
        <dbReference type="NCBIfam" id="TIGR00188"/>
    </source>
</evidence>
<name>A0AA48KVD7_9FIRM</name>
<dbReference type="InterPro" id="IPR000100">
    <property type="entry name" value="RNase_P"/>
</dbReference>